<dbReference type="PANTHER" id="PTHR11092:SF0">
    <property type="entry name" value="EPIMERASE FAMILY PROTEIN SDR39U1"/>
    <property type="match status" value="1"/>
</dbReference>
<reference evidence="4 5" key="1">
    <citation type="submission" date="2016-10" db="EMBL/GenBank/DDBJ databases">
        <authorList>
            <person name="de Groot N.N."/>
        </authorList>
    </citation>
    <scope>NUCLEOTIDE SEQUENCE [LARGE SCALE GENOMIC DNA]</scope>
    <source>
        <strain evidence="4 5">DSM 18610</strain>
    </source>
</reference>
<dbReference type="InterPro" id="IPR013549">
    <property type="entry name" value="DUF1731"/>
</dbReference>
<dbReference type="AlphaFoldDB" id="A0A1H9VW01"/>
<gene>
    <name evidence="4" type="ORF">SAMN04488023_1517</name>
</gene>
<proteinExistence type="inferred from homology"/>
<dbReference type="RefSeq" id="WP_090889376.1">
    <property type="nucleotide sequence ID" value="NZ_FOGG01000051.1"/>
</dbReference>
<dbReference type="InterPro" id="IPR010099">
    <property type="entry name" value="SDR39U1"/>
</dbReference>
<dbReference type="InterPro" id="IPR001509">
    <property type="entry name" value="Epimerase_deHydtase"/>
</dbReference>
<dbReference type="InterPro" id="IPR036291">
    <property type="entry name" value="NAD(P)-bd_dom_sf"/>
</dbReference>
<organism evidence="4 5">
    <name type="scientific">Pedobacter rhizosphaerae</name>
    <dbReference type="NCBI Taxonomy" id="390241"/>
    <lineage>
        <taxon>Bacteria</taxon>
        <taxon>Pseudomonadati</taxon>
        <taxon>Bacteroidota</taxon>
        <taxon>Sphingobacteriia</taxon>
        <taxon>Sphingobacteriales</taxon>
        <taxon>Sphingobacteriaceae</taxon>
        <taxon>Pedobacter</taxon>
    </lineage>
</organism>
<dbReference type="Proteomes" id="UP000199572">
    <property type="component" value="Unassembled WGS sequence"/>
</dbReference>
<evidence type="ECO:0000313" key="5">
    <source>
        <dbReference type="Proteomes" id="UP000199572"/>
    </source>
</evidence>
<evidence type="ECO:0000259" key="3">
    <source>
        <dbReference type="Pfam" id="PF08338"/>
    </source>
</evidence>
<evidence type="ECO:0000256" key="1">
    <source>
        <dbReference type="ARBA" id="ARBA00009353"/>
    </source>
</evidence>
<dbReference type="PANTHER" id="PTHR11092">
    <property type="entry name" value="SUGAR NUCLEOTIDE EPIMERASE RELATED"/>
    <property type="match status" value="1"/>
</dbReference>
<keyword evidence="5" id="KW-1185">Reference proteome</keyword>
<dbReference type="OrthoDB" id="9801773at2"/>
<feature type="domain" description="NAD-dependent epimerase/dehydratase" evidence="2">
    <location>
        <begin position="6"/>
        <end position="218"/>
    </location>
</feature>
<sequence>MKYGKIILAGGNGYLGGILARHFSPLAEEVIILARKPQPTQANISTLVWDAKAPGDWTKALENADLLVNLCGKNVNCRYTPENKKEIIDSRVIPTELLGKVIETLINPPKLWINAASATIYRHAEDRPQDEKTGDIGYGFSIAVCKIWEKTFFDTETPNTRKIALRVGIVMGRHDGAFPRLLNLVRWGLGGKQGDGTQYLSWIHEQEVALITEWLTEHEEIHGVVNCTAPEAIKNKDFMMLIRKTYGIPFGLPTPAWLLALGAKIIGTETELILKSRWVKPQILLNSGYQFQYGHIKEAIHDILSINQ</sequence>
<dbReference type="SUPFAM" id="SSF51735">
    <property type="entry name" value="NAD(P)-binding Rossmann-fold domains"/>
    <property type="match status" value="1"/>
</dbReference>
<dbReference type="EMBL" id="FOGG01000051">
    <property type="protein sequence ID" value="SES25980.1"/>
    <property type="molecule type" value="Genomic_DNA"/>
</dbReference>
<comment type="similarity">
    <text evidence="1">Belongs to the NAD(P)-dependent epimerase/dehydratase family. SDR39U1 subfamily.</text>
</comment>
<accession>A0A1H9VW01</accession>
<dbReference type="Gene3D" id="3.40.50.720">
    <property type="entry name" value="NAD(P)-binding Rossmann-like Domain"/>
    <property type="match status" value="1"/>
</dbReference>
<dbReference type="NCBIfam" id="TIGR01777">
    <property type="entry name" value="yfcH"/>
    <property type="match status" value="1"/>
</dbReference>
<evidence type="ECO:0008006" key="6">
    <source>
        <dbReference type="Google" id="ProtNLM"/>
    </source>
</evidence>
<name>A0A1H9VW01_9SPHI</name>
<dbReference type="Pfam" id="PF01370">
    <property type="entry name" value="Epimerase"/>
    <property type="match status" value="1"/>
</dbReference>
<evidence type="ECO:0000313" key="4">
    <source>
        <dbReference type="EMBL" id="SES25980.1"/>
    </source>
</evidence>
<protein>
    <recommendedName>
        <fullName evidence="6">DUF1731 domain-containing protein</fullName>
    </recommendedName>
</protein>
<evidence type="ECO:0000259" key="2">
    <source>
        <dbReference type="Pfam" id="PF01370"/>
    </source>
</evidence>
<dbReference type="STRING" id="390241.SAMN04488023_1517"/>
<feature type="domain" description="DUF1731" evidence="3">
    <location>
        <begin position="254"/>
        <end position="303"/>
    </location>
</feature>
<dbReference type="Pfam" id="PF08338">
    <property type="entry name" value="DUF1731"/>
    <property type="match status" value="1"/>
</dbReference>